<accession>Q2L307</accession>
<feature type="non-terminal residue" evidence="6">
    <location>
        <position position="1"/>
    </location>
</feature>
<dbReference type="EMBL" id="AM167904">
    <property type="protein sequence ID" value="CAJ48882.1"/>
    <property type="molecule type" value="Genomic_DNA"/>
</dbReference>
<evidence type="ECO:0000256" key="1">
    <source>
        <dbReference type="ARBA" id="ARBA00023015"/>
    </source>
</evidence>
<dbReference type="InterPro" id="IPR050397">
    <property type="entry name" value="Env_Response_Regulators"/>
</dbReference>
<dbReference type="KEGG" id="bav:BAV1276"/>
<protein>
    <submittedName>
        <fullName evidence="6">Crp-family transcriptional regulator</fullName>
    </submittedName>
</protein>
<dbReference type="Gene3D" id="2.60.120.10">
    <property type="entry name" value="Jelly Rolls"/>
    <property type="match status" value="1"/>
</dbReference>
<sequence length="219" mass="24638">MTSETWMPRGEFITHLLESGLGERVHFLEGQYLYSQGEIDYRFYVLVSGKVYVSNIGSNGQESTFNIMGPGSLIGEAAAFTALPRYSAARTLEASELLRFQANKLEEYIQKSSRFAASLIYALSIKQRQAVARLHQAVFESPEQRILILLEQMAETHADRIDAVNPVLRINLTHEQIGNLTNLSRVTVTRALQRLKREGRLQMGTGSIVLKRAARSHDL</sequence>
<dbReference type="GO" id="GO:0003677">
    <property type="term" value="F:DNA binding"/>
    <property type="evidence" value="ECO:0007669"/>
    <property type="project" value="UniProtKB-KW"/>
</dbReference>
<dbReference type="InterPro" id="IPR036390">
    <property type="entry name" value="WH_DNA-bd_sf"/>
</dbReference>
<dbReference type="Pfam" id="PF13545">
    <property type="entry name" value="HTH_Crp_2"/>
    <property type="match status" value="1"/>
</dbReference>
<dbReference type="eggNOG" id="COG0664">
    <property type="taxonomic scope" value="Bacteria"/>
</dbReference>
<dbReference type="InterPro" id="IPR000595">
    <property type="entry name" value="cNMP-bd_dom"/>
</dbReference>
<dbReference type="OrthoDB" id="892842at2"/>
<keyword evidence="1" id="KW-0805">Transcription regulation</keyword>
<dbReference type="PROSITE" id="PS50042">
    <property type="entry name" value="CNMP_BINDING_3"/>
    <property type="match status" value="1"/>
</dbReference>
<keyword evidence="2" id="KW-0238">DNA-binding</keyword>
<evidence type="ECO:0000256" key="2">
    <source>
        <dbReference type="ARBA" id="ARBA00023125"/>
    </source>
</evidence>
<reference evidence="6 7" key="1">
    <citation type="journal article" date="2006" name="J. Bacteriol.">
        <title>Comparison of the genome sequence of the poultry pathogen Bordetella avium with those of B. bronchiseptica, B. pertussis, and B. parapertussis reveals extensive diversity in surface structures associated with host interaction.</title>
        <authorList>
            <person name="Sebaihia M."/>
            <person name="Preston A."/>
            <person name="Maskell D.J."/>
            <person name="Kuzmiak H."/>
            <person name="Connell T.D."/>
            <person name="King N.D."/>
            <person name="Orndorff P.E."/>
            <person name="Miyamoto D.M."/>
            <person name="Thomson N.R."/>
            <person name="Harris D."/>
            <person name="Goble A."/>
            <person name="Lord A."/>
            <person name="Murphy L."/>
            <person name="Quail M.A."/>
            <person name="Rutter S."/>
            <person name="Squares R."/>
            <person name="Squares S."/>
            <person name="Woodward J."/>
            <person name="Parkhill J."/>
            <person name="Temple L.M."/>
        </authorList>
    </citation>
    <scope>NUCLEOTIDE SEQUENCE [LARGE SCALE GENOMIC DNA]</scope>
    <source>
        <strain evidence="6 7">197N</strain>
    </source>
</reference>
<dbReference type="InterPro" id="IPR018490">
    <property type="entry name" value="cNMP-bd_dom_sf"/>
</dbReference>
<dbReference type="GO" id="GO:0005829">
    <property type="term" value="C:cytosol"/>
    <property type="evidence" value="ECO:0007669"/>
    <property type="project" value="TreeGrafter"/>
</dbReference>
<dbReference type="InterPro" id="IPR014710">
    <property type="entry name" value="RmlC-like_jellyroll"/>
</dbReference>
<evidence type="ECO:0000259" key="5">
    <source>
        <dbReference type="PROSITE" id="PS51063"/>
    </source>
</evidence>
<evidence type="ECO:0000313" key="6">
    <source>
        <dbReference type="EMBL" id="CAJ48882.1"/>
    </source>
</evidence>
<dbReference type="SMART" id="SM00419">
    <property type="entry name" value="HTH_CRP"/>
    <property type="match status" value="1"/>
</dbReference>
<keyword evidence="3" id="KW-0804">Transcription</keyword>
<dbReference type="SMART" id="SM00100">
    <property type="entry name" value="cNMP"/>
    <property type="match status" value="1"/>
</dbReference>
<feature type="domain" description="HTH crp-type" evidence="5">
    <location>
        <begin position="140"/>
        <end position="214"/>
    </location>
</feature>
<dbReference type="SUPFAM" id="SSF46785">
    <property type="entry name" value="Winged helix' DNA-binding domain"/>
    <property type="match status" value="1"/>
</dbReference>
<dbReference type="PANTHER" id="PTHR24567:SF74">
    <property type="entry name" value="HTH-TYPE TRANSCRIPTIONAL REGULATOR ARCR"/>
    <property type="match status" value="1"/>
</dbReference>
<dbReference type="CDD" id="cd00038">
    <property type="entry name" value="CAP_ED"/>
    <property type="match status" value="1"/>
</dbReference>
<evidence type="ECO:0000313" key="7">
    <source>
        <dbReference type="Proteomes" id="UP000001977"/>
    </source>
</evidence>
<dbReference type="RefSeq" id="WP_012416955.1">
    <property type="nucleotide sequence ID" value="NC_010645.1"/>
</dbReference>
<proteinExistence type="predicted"/>
<dbReference type="AlphaFoldDB" id="Q2L307"/>
<dbReference type="PROSITE" id="PS51063">
    <property type="entry name" value="HTH_CRP_2"/>
    <property type="match status" value="1"/>
</dbReference>
<name>Q2L307_BORA1</name>
<evidence type="ECO:0000259" key="4">
    <source>
        <dbReference type="PROSITE" id="PS50042"/>
    </source>
</evidence>
<dbReference type="InterPro" id="IPR012318">
    <property type="entry name" value="HTH_CRP"/>
</dbReference>
<evidence type="ECO:0000256" key="3">
    <source>
        <dbReference type="ARBA" id="ARBA00023163"/>
    </source>
</evidence>
<dbReference type="Pfam" id="PF00027">
    <property type="entry name" value="cNMP_binding"/>
    <property type="match status" value="1"/>
</dbReference>
<feature type="domain" description="Cyclic nucleotide-binding" evidence="4">
    <location>
        <begin position="23"/>
        <end position="113"/>
    </location>
</feature>
<gene>
    <name evidence="6" type="ordered locus">BAV1276</name>
</gene>
<dbReference type="PANTHER" id="PTHR24567">
    <property type="entry name" value="CRP FAMILY TRANSCRIPTIONAL REGULATORY PROTEIN"/>
    <property type="match status" value="1"/>
</dbReference>
<dbReference type="Proteomes" id="UP000001977">
    <property type="component" value="Chromosome"/>
</dbReference>
<dbReference type="SUPFAM" id="SSF51206">
    <property type="entry name" value="cAMP-binding domain-like"/>
    <property type="match status" value="1"/>
</dbReference>
<dbReference type="HOGENOM" id="CLU_075053_3_2_4"/>
<dbReference type="GeneID" id="92935535"/>
<dbReference type="STRING" id="360910.BAV1276"/>
<organism evidence="6 7">
    <name type="scientific">Bordetella avium (strain 197N)</name>
    <dbReference type="NCBI Taxonomy" id="360910"/>
    <lineage>
        <taxon>Bacteria</taxon>
        <taxon>Pseudomonadati</taxon>
        <taxon>Pseudomonadota</taxon>
        <taxon>Betaproteobacteria</taxon>
        <taxon>Burkholderiales</taxon>
        <taxon>Alcaligenaceae</taxon>
        <taxon>Bordetella</taxon>
    </lineage>
</organism>
<keyword evidence="7" id="KW-1185">Reference proteome</keyword>
<dbReference type="GO" id="GO:0003700">
    <property type="term" value="F:DNA-binding transcription factor activity"/>
    <property type="evidence" value="ECO:0007669"/>
    <property type="project" value="TreeGrafter"/>
</dbReference>